<evidence type="ECO:0000256" key="20">
    <source>
        <dbReference type="ARBA" id="ARBA00023130"/>
    </source>
</evidence>
<evidence type="ECO:0000256" key="24">
    <source>
        <dbReference type="ARBA" id="ARBA00071069"/>
    </source>
</evidence>
<keyword evidence="17 28" id="KW-0067">ATP-binding</keyword>
<keyword evidence="13" id="KW-0053">Apoptosis</keyword>
<dbReference type="GO" id="GO:0001819">
    <property type="term" value="P:positive regulation of cytokine production"/>
    <property type="evidence" value="ECO:0007669"/>
    <property type="project" value="UniProtKB-ARBA"/>
</dbReference>
<sequence>EGGGPCSALPTIPYHKLADLRYLSRGASGTVSSARHADWRVQVAVKHLHIHTPLLDSERKDVLREAEILHKARFSYILPILGICNEPEFLGIVTEYMPNGSLNELLHRKTEYPDVAWPLRFRILHEIALGVNYLHNMTPPLLHHDLKTQNILLDNEFHVKIADFGLSKWRMMSLSQSRSSKSAPEGGTIIYMPPENYEPGQKSRASIKHDIYSYAVITWEVLSRKQPFEDVTNPLQIMYSVSQGHRPVINEESLPYDIPHRAHMISLIESGWAQNPDERPSFLKCLIELEPVLRTFEEITFLEAVIQLKKTKLQSVSSTTHLCDKKKMELSLNIPVNHGPQEESCGSSQLHENSGSHETSRSLPVPQDNDFLSRKTQHCSFMMLHRCPGNHSWDSTISASQRAAFCDHKTTPCSSATINPLSTAGNSERLQPGIAQQWIQSKREDIVNQMTEACLNQSLDALLSRDLIMKEDYELISTKPTRTSKVRQLLDTTDIQGEEFAKVIVQKLKDNKQMGLQPYPEILVVSRSPSLNLLQNKSV</sequence>
<keyword evidence="18" id="KW-0832">Ubl conjugation</keyword>
<evidence type="ECO:0000256" key="18">
    <source>
        <dbReference type="ARBA" id="ARBA00022843"/>
    </source>
</evidence>
<dbReference type="InterPro" id="IPR011009">
    <property type="entry name" value="Kinase-like_dom_sf"/>
</dbReference>
<dbReference type="EMBL" id="CM001283">
    <property type="protein sequence ID" value="EHH64285.1"/>
    <property type="molecule type" value="Genomic_DNA"/>
</dbReference>
<dbReference type="Gene3D" id="1.10.533.10">
    <property type="entry name" value="Death Domain, Fas"/>
    <property type="match status" value="1"/>
</dbReference>
<keyword evidence="20" id="KW-1064">Adaptive immunity</keyword>
<dbReference type="GO" id="GO:0043065">
    <property type="term" value="P:positive regulation of apoptotic process"/>
    <property type="evidence" value="ECO:0007669"/>
    <property type="project" value="InterPro"/>
</dbReference>
<keyword evidence="8" id="KW-1017">Isopeptide bond</keyword>
<evidence type="ECO:0000256" key="21">
    <source>
        <dbReference type="ARBA" id="ARBA00023136"/>
    </source>
</evidence>
<dbReference type="InterPro" id="IPR017322">
    <property type="entry name" value="Rcpt-int_Ser/Thr_kinase-2"/>
</dbReference>
<organism>
    <name type="scientific">Macaca fascicularis</name>
    <name type="common">Crab-eating macaque</name>
    <name type="synonym">Cynomolgus monkey</name>
    <dbReference type="NCBI Taxonomy" id="9541"/>
    <lineage>
        <taxon>Eukaryota</taxon>
        <taxon>Metazoa</taxon>
        <taxon>Chordata</taxon>
        <taxon>Craniata</taxon>
        <taxon>Vertebrata</taxon>
        <taxon>Euteleostomi</taxon>
        <taxon>Mammalia</taxon>
        <taxon>Eutheria</taxon>
        <taxon>Euarchontoglires</taxon>
        <taxon>Primates</taxon>
        <taxon>Haplorrhini</taxon>
        <taxon>Catarrhini</taxon>
        <taxon>Cercopithecidae</taxon>
        <taxon>Cercopithecinae</taxon>
        <taxon>Macaca</taxon>
    </lineage>
</organism>
<comment type="similarity">
    <text evidence="4">Belongs to the protein kinase superfamily. TKL Ser/Thr protein kinase family.</text>
</comment>
<keyword evidence="16" id="KW-0256">Endoplasmic reticulum</keyword>
<dbReference type="PANTHER" id="PTHR44329:SF9">
    <property type="entry name" value="RECEPTOR-INTERACTING SERINE_THREONINE-PROTEIN KINASE 2"/>
    <property type="match status" value="1"/>
</dbReference>
<dbReference type="GO" id="GO:0045087">
    <property type="term" value="P:innate immune response"/>
    <property type="evidence" value="ECO:0007669"/>
    <property type="project" value="UniProtKB-KW"/>
</dbReference>
<evidence type="ECO:0000256" key="5">
    <source>
        <dbReference type="ARBA" id="ARBA00012513"/>
    </source>
</evidence>
<evidence type="ECO:0000256" key="28">
    <source>
        <dbReference type="PIRSR" id="PIRSR037921-2"/>
    </source>
</evidence>
<evidence type="ECO:0000256" key="3">
    <source>
        <dbReference type="ARBA" id="ARBA00004496"/>
    </source>
</evidence>
<keyword evidence="14 28" id="KW-0547">Nucleotide-binding</keyword>
<feature type="region of interest" description="Disordered" evidence="29">
    <location>
        <begin position="336"/>
        <end position="368"/>
    </location>
</feature>
<feature type="binding site" evidence="28">
    <location>
        <position position="46"/>
    </location>
    <ligand>
        <name>ATP</name>
        <dbReference type="ChEBI" id="CHEBI:30616"/>
    </ligand>
</feature>
<dbReference type="eggNOG" id="KOG0192">
    <property type="taxonomic scope" value="Eukaryota"/>
</dbReference>
<name>G7PC64_MACFA</name>
<evidence type="ECO:0000256" key="10">
    <source>
        <dbReference type="ARBA" id="ARBA00022553"/>
    </source>
</evidence>
<dbReference type="InterPro" id="IPR001315">
    <property type="entry name" value="CARD"/>
</dbReference>
<dbReference type="InterPro" id="IPR000719">
    <property type="entry name" value="Prot_kinase_dom"/>
</dbReference>
<evidence type="ECO:0000259" key="30">
    <source>
        <dbReference type="PROSITE" id="PS50011"/>
    </source>
</evidence>
<evidence type="ECO:0000256" key="26">
    <source>
        <dbReference type="ARBA" id="ARBA00081898"/>
    </source>
</evidence>
<evidence type="ECO:0000256" key="2">
    <source>
        <dbReference type="ARBA" id="ARBA00004240"/>
    </source>
</evidence>
<dbReference type="PANTHER" id="PTHR44329">
    <property type="entry name" value="SERINE/THREONINE-PROTEIN KINASE TNNI3K-RELATED"/>
    <property type="match status" value="1"/>
</dbReference>
<evidence type="ECO:0000256" key="27">
    <source>
        <dbReference type="PIRSR" id="PIRSR037921-1"/>
    </source>
</evidence>
<evidence type="ECO:0000256" key="29">
    <source>
        <dbReference type="SAM" id="MobiDB-lite"/>
    </source>
</evidence>
<evidence type="ECO:0000256" key="1">
    <source>
        <dbReference type="ARBA" id="ARBA00004202"/>
    </source>
</evidence>
<evidence type="ECO:0000256" key="4">
    <source>
        <dbReference type="ARBA" id="ARBA00005843"/>
    </source>
</evidence>
<dbReference type="SMART" id="SM00220">
    <property type="entry name" value="S_TKc"/>
    <property type="match status" value="1"/>
</dbReference>
<keyword evidence="15 32" id="KW-0418">Kinase</keyword>
<dbReference type="GO" id="GO:0043123">
    <property type="term" value="P:positive regulation of canonical NF-kappaB signal transduction"/>
    <property type="evidence" value="ECO:0007669"/>
    <property type="project" value="UniProtKB-ARBA"/>
</dbReference>
<dbReference type="InterPro" id="IPR042149">
    <property type="entry name" value="CARD_RIP2"/>
</dbReference>
<evidence type="ECO:0000313" key="32">
    <source>
        <dbReference type="EMBL" id="EHH64285.1"/>
    </source>
</evidence>
<feature type="non-terminal residue" evidence="32">
    <location>
        <position position="1"/>
    </location>
</feature>
<dbReference type="GO" id="GO:0070431">
    <property type="term" value="P:nucleotide-binding oligomerization domain containing 2 signaling pathway"/>
    <property type="evidence" value="ECO:0007669"/>
    <property type="project" value="UniProtKB-ARBA"/>
</dbReference>
<dbReference type="GO" id="GO:0070427">
    <property type="term" value="P:nucleotide-binding oligomerization domain containing 1 signaling pathway"/>
    <property type="evidence" value="ECO:0007669"/>
    <property type="project" value="UniProtKB-ARBA"/>
</dbReference>
<dbReference type="InterPro" id="IPR011029">
    <property type="entry name" value="DEATH-like_dom_sf"/>
</dbReference>
<dbReference type="GO" id="GO:0005524">
    <property type="term" value="F:ATP binding"/>
    <property type="evidence" value="ECO:0007669"/>
    <property type="project" value="UniProtKB-KW"/>
</dbReference>
<evidence type="ECO:0000256" key="8">
    <source>
        <dbReference type="ARBA" id="ARBA00022499"/>
    </source>
</evidence>
<accession>G7PC64</accession>
<reference evidence="32" key="1">
    <citation type="journal article" date="2011" name="Nat. Biotechnol.">
        <title>Genome sequencing and comparison of two nonhuman primate animal models, the cynomolgus and Chinese rhesus macaques.</title>
        <authorList>
            <person name="Yan G."/>
            <person name="Zhang G."/>
            <person name="Fang X."/>
            <person name="Zhang Y."/>
            <person name="Li C."/>
            <person name="Ling F."/>
            <person name="Cooper D.N."/>
            <person name="Li Q."/>
            <person name="Li Y."/>
            <person name="van Gool A.J."/>
            <person name="Du H."/>
            <person name="Chen J."/>
            <person name="Chen R."/>
            <person name="Zhang P."/>
            <person name="Huang Z."/>
            <person name="Thompson J.R."/>
            <person name="Meng Y."/>
            <person name="Bai Y."/>
            <person name="Wang J."/>
            <person name="Zhuo M."/>
            <person name="Wang T."/>
            <person name="Huang Y."/>
            <person name="Wei L."/>
            <person name="Li J."/>
            <person name="Wang Z."/>
            <person name="Hu H."/>
            <person name="Yang P."/>
            <person name="Le L."/>
            <person name="Stenson P.D."/>
            <person name="Li B."/>
            <person name="Liu X."/>
            <person name="Ball E.V."/>
            <person name="An N."/>
            <person name="Huang Q."/>
            <person name="Zhang Y."/>
            <person name="Fan W."/>
            <person name="Zhang X."/>
            <person name="Li Y."/>
            <person name="Wang W."/>
            <person name="Katze M.G."/>
            <person name="Su B."/>
            <person name="Nielsen R."/>
            <person name="Yang H."/>
            <person name="Wang J."/>
            <person name="Wang X."/>
            <person name="Wang J."/>
        </authorList>
    </citation>
    <scope>NUCLEOTIDE SEQUENCE [LARGE SCALE GENOMIC DNA]</scope>
    <source>
        <strain evidence="32">CE-4</strain>
    </source>
</reference>
<evidence type="ECO:0000256" key="15">
    <source>
        <dbReference type="ARBA" id="ARBA00022777"/>
    </source>
</evidence>
<dbReference type="GO" id="GO:0005783">
    <property type="term" value="C:endoplasmic reticulum"/>
    <property type="evidence" value="ECO:0007669"/>
    <property type="project" value="UniProtKB-SubCell"/>
</dbReference>
<proteinExistence type="inferred from homology"/>
<evidence type="ECO:0000256" key="9">
    <source>
        <dbReference type="ARBA" id="ARBA00022527"/>
    </source>
</evidence>
<evidence type="ECO:0000259" key="31">
    <source>
        <dbReference type="PROSITE" id="PS50209"/>
    </source>
</evidence>
<keyword evidence="19" id="KW-0391">Immunity</keyword>
<comment type="catalytic activity">
    <reaction evidence="22">
        <text>L-threonyl-[protein] + ATP = O-phospho-L-threonyl-[protein] + ADP + H(+)</text>
        <dbReference type="Rhea" id="RHEA:46608"/>
        <dbReference type="Rhea" id="RHEA-COMP:11060"/>
        <dbReference type="Rhea" id="RHEA-COMP:11605"/>
        <dbReference type="ChEBI" id="CHEBI:15378"/>
        <dbReference type="ChEBI" id="CHEBI:30013"/>
        <dbReference type="ChEBI" id="CHEBI:30616"/>
        <dbReference type="ChEBI" id="CHEBI:61977"/>
        <dbReference type="ChEBI" id="CHEBI:456216"/>
        <dbReference type="EC" id="2.7.11.1"/>
    </reaction>
</comment>
<dbReference type="PIRSF" id="PIRSF037921">
    <property type="entry name" value="STPK_RIP2"/>
    <property type="match status" value="1"/>
</dbReference>
<keyword evidence="6" id="KW-1003">Cell membrane</keyword>
<dbReference type="EC" id="2.7.11.1" evidence="5"/>
<dbReference type="GO" id="GO:0005829">
    <property type="term" value="C:cytosol"/>
    <property type="evidence" value="ECO:0007669"/>
    <property type="project" value="UniProtKB-ARBA"/>
</dbReference>
<feature type="binding site" evidence="28">
    <location>
        <begin position="23"/>
        <end position="31"/>
    </location>
    <ligand>
        <name>ATP</name>
        <dbReference type="ChEBI" id="CHEBI:30616"/>
    </ligand>
</feature>
<keyword evidence="7" id="KW-0963">Cytoplasm</keyword>
<dbReference type="GO" id="GO:0071225">
    <property type="term" value="P:cellular response to muramyl dipeptide"/>
    <property type="evidence" value="ECO:0007669"/>
    <property type="project" value="UniProtKB-ARBA"/>
</dbReference>
<dbReference type="SUPFAM" id="SSF56112">
    <property type="entry name" value="Protein kinase-like (PK-like)"/>
    <property type="match status" value="1"/>
</dbReference>
<dbReference type="SUPFAM" id="SSF47986">
    <property type="entry name" value="DEATH domain"/>
    <property type="match status" value="1"/>
</dbReference>
<evidence type="ECO:0000256" key="19">
    <source>
        <dbReference type="ARBA" id="ARBA00022859"/>
    </source>
</evidence>
<evidence type="ECO:0000256" key="25">
    <source>
        <dbReference type="ARBA" id="ARBA00075761"/>
    </source>
</evidence>
<keyword evidence="10" id="KW-0597">Phosphoprotein</keyword>
<feature type="active site" description="Proton acceptor" evidence="27">
    <location>
        <position position="145"/>
    </location>
</feature>
<dbReference type="PROSITE" id="PS50209">
    <property type="entry name" value="CARD"/>
    <property type="match status" value="1"/>
</dbReference>
<dbReference type="GO" id="GO:0006915">
    <property type="term" value="P:apoptotic process"/>
    <property type="evidence" value="ECO:0007669"/>
    <property type="project" value="UniProtKB-KW"/>
</dbReference>
<evidence type="ECO:0000256" key="23">
    <source>
        <dbReference type="ARBA" id="ARBA00048679"/>
    </source>
</evidence>
<gene>
    <name evidence="32" type="ORF">EGM_17462</name>
</gene>
<keyword evidence="11" id="KW-0399">Innate immunity</keyword>
<feature type="compositionally biased region" description="Polar residues" evidence="29">
    <location>
        <begin position="344"/>
        <end position="353"/>
    </location>
</feature>
<evidence type="ECO:0000256" key="12">
    <source>
        <dbReference type="ARBA" id="ARBA00022679"/>
    </source>
</evidence>
<dbReference type="Pfam" id="PF00619">
    <property type="entry name" value="CARD"/>
    <property type="match status" value="1"/>
</dbReference>
<evidence type="ECO:0000256" key="16">
    <source>
        <dbReference type="ARBA" id="ARBA00022824"/>
    </source>
</evidence>
<dbReference type="FunFam" id="1.10.510.10:FF:000288">
    <property type="entry name" value="Receptor-interacting serine/threonine-protein kinase 2"/>
    <property type="match status" value="1"/>
</dbReference>
<feature type="domain" description="CARD" evidence="31">
    <location>
        <begin position="431"/>
        <end position="523"/>
    </location>
</feature>
<dbReference type="GO" id="GO:0005886">
    <property type="term" value="C:plasma membrane"/>
    <property type="evidence" value="ECO:0007669"/>
    <property type="project" value="UniProtKB-SubCell"/>
</dbReference>
<dbReference type="GO" id="GO:0140895">
    <property type="term" value="P:cell surface toll-like receptor signaling pathway"/>
    <property type="evidence" value="ECO:0007669"/>
    <property type="project" value="UniProtKB-ARBA"/>
</dbReference>
<dbReference type="InterPro" id="IPR008271">
    <property type="entry name" value="Ser/Thr_kinase_AS"/>
</dbReference>
<dbReference type="GO" id="GO:0004706">
    <property type="term" value="F:JUN kinase kinase kinase activity"/>
    <property type="evidence" value="ECO:0007669"/>
    <property type="project" value="TreeGrafter"/>
</dbReference>
<evidence type="ECO:0000256" key="6">
    <source>
        <dbReference type="ARBA" id="ARBA00022475"/>
    </source>
</evidence>
<keyword evidence="12" id="KW-0808">Transferase</keyword>
<evidence type="ECO:0000256" key="13">
    <source>
        <dbReference type="ARBA" id="ARBA00022703"/>
    </source>
</evidence>
<dbReference type="PROSITE" id="PS00108">
    <property type="entry name" value="PROTEIN_KINASE_ST"/>
    <property type="match status" value="1"/>
</dbReference>
<evidence type="ECO:0000256" key="7">
    <source>
        <dbReference type="ARBA" id="ARBA00022490"/>
    </source>
</evidence>
<dbReference type="InterPro" id="IPR051681">
    <property type="entry name" value="Ser/Thr_Kinases-Pseudokinases"/>
</dbReference>
<keyword evidence="21" id="KW-0472">Membrane</keyword>
<dbReference type="Pfam" id="PF07714">
    <property type="entry name" value="PK_Tyr_Ser-Thr"/>
    <property type="match status" value="1"/>
</dbReference>
<dbReference type="FunFam" id="1.10.533.10:FF:000037">
    <property type="entry name" value="Receptor-interacting serine/threonine-protein kinase 2"/>
    <property type="match status" value="1"/>
</dbReference>
<evidence type="ECO:0000256" key="14">
    <source>
        <dbReference type="ARBA" id="ARBA00022741"/>
    </source>
</evidence>
<dbReference type="GO" id="GO:0042742">
    <property type="term" value="P:defense response to bacterium"/>
    <property type="evidence" value="ECO:0007669"/>
    <property type="project" value="UniProtKB-ARBA"/>
</dbReference>
<dbReference type="CDD" id="cd08786">
    <property type="entry name" value="CARD_RIP2_CARD3"/>
    <property type="match status" value="1"/>
</dbReference>
<dbReference type="Proteomes" id="UP000009130">
    <property type="component" value="Chromosome 8"/>
</dbReference>
<dbReference type="Gene3D" id="1.10.510.10">
    <property type="entry name" value="Transferase(Phosphotransferase) domain 1"/>
    <property type="match status" value="1"/>
</dbReference>
<feature type="domain" description="Protein kinase" evidence="30">
    <location>
        <begin position="17"/>
        <end position="293"/>
    </location>
</feature>
<comment type="subcellular location">
    <subcellularLocation>
        <location evidence="1">Cell membrane</location>
        <topology evidence="1">Peripheral membrane protein</topology>
    </subcellularLocation>
    <subcellularLocation>
        <location evidence="3">Cytoplasm</location>
    </subcellularLocation>
    <subcellularLocation>
        <location evidence="2">Endoplasmic reticulum</location>
    </subcellularLocation>
</comment>
<dbReference type="InterPro" id="IPR001245">
    <property type="entry name" value="Ser-Thr/Tyr_kinase_cat_dom"/>
</dbReference>
<evidence type="ECO:0000256" key="11">
    <source>
        <dbReference type="ARBA" id="ARBA00022588"/>
    </source>
</evidence>
<evidence type="ECO:0000256" key="22">
    <source>
        <dbReference type="ARBA" id="ARBA00047899"/>
    </source>
</evidence>
<comment type="catalytic activity">
    <reaction evidence="23">
        <text>L-seryl-[protein] + ATP = O-phospho-L-seryl-[protein] + ADP + H(+)</text>
        <dbReference type="Rhea" id="RHEA:17989"/>
        <dbReference type="Rhea" id="RHEA-COMP:9863"/>
        <dbReference type="Rhea" id="RHEA-COMP:11604"/>
        <dbReference type="ChEBI" id="CHEBI:15378"/>
        <dbReference type="ChEBI" id="CHEBI:29999"/>
        <dbReference type="ChEBI" id="CHEBI:30616"/>
        <dbReference type="ChEBI" id="CHEBI:83421"/>
        <dbReference type="ChEBI" id="CHEBI:456216"/>
        <dbReference type="EC" id="2.7.11.1"/>
    </reaction>
</comment>
<dbReference type="AlphaFoldDB" id="G7PC64"/>
<dbReference type="PROSITE" id="PS50011">
    <property type="entry name" value="PROTEIN_KINASE_DOM"/>
    <property type="match status" value="1"/>
</dbReference>
<keyword evidence="32" id="KW-0675">Receptor</keyword>
<evidence type="ECO:0000256" key="17">
    <source>
        <dbReference type="ARBA" id="ARBA00022840"/>
    </source>
</evidence>
<dbReference type="GO" id="GO:0080090">
    <property type="term" value="P:regulation of primary metabolic process"/>
    <property type="evidence" value="ECO:0007669"/>
    <property type="project" value="UniProtKB-ARBA"/>
</dbReference>
<dbReference type="GO" id="GO:0002250">
    <property type="term" value="P:adaptive immune response"/>
    <property type="evidence" value="ECO:0007669"/>
    <property type="project" value="UniProtKB-KW"/>
</dbReference>
<protein>
    <recommendedName>
        <fullName evidence="24">Receptor-interacting serine/threonine-protein kinase 2</fullName>
        <ecNumber evidence="5">2.7.11.1</ecNumber>
    </recommendedName>
    <alternativeName>
        <fullName evidence="26">Receptor-interacting protein 2</fullName>
    </alternativeName>
    <alternativeName>
        <fullName evidence="25">Tyrosine-protein kinase RIPK2</fullName>
    </alternativeName>
</protein>
<keyword evidence="9" id="KW-0723">Serine/threonine-protein kinase</keyword>
<feature type="non-terminal residue" evidence="32">
    <location>
        <position position="539"/>
    </location>
</feature>